<feature type="transmembrane region" description="Helical" evidence="7">
    <location>
        <begin position="346"/>
        <end position="368"/>
    </location>
</feature>
<dbReference type="PANTHER" id="PTHR48022">
    <property type="entry name" value="PLASTIDIC GLUCOSE TRANSPORTER 4"/>
    <property type="match status" value="1"/>
</dbReference>
<comment type="caution">
    <text evidence="9">The sequence shown here is derived from an EMBL/GenBank/DDBJ whole genome shotgun (WGS) entry which is preliminary data.</text>
</comment>
<feature type="compositionally biased region" description="Polar residues" evidence="6">
    <location>
        <begin position="1"/>
        <end position="16"/>
    </location>
</feature>
<keyword evidence="10" id="KW-1185">Reference proteome</keyword>
<feature type="transmembrane region" description="Helical" evidence="7">
    <location>
        <begin position="478"/>
        <end position="501"/>
    </location>
</feature>
<dbReference type="SUPFAM" id="SSF103473">
    <property type="entry name" value="MFS general substrate transporter"/>
    <property type="match status" value="1"/>
</dbReference>
<keyword evidence="4 7" id="KW-1133">Transmembrane helix</keyword>
<dbReference type="OrthoDB" id="249531at2759"/>
<feature type="transmembrane region" description="Helical" evidence="7">
    <location>
        <begin position="194"/>
        <end position="212"/>
    </location>
</feature>
<dbReference type="PANTHER" id="PTHR48022:SF2">
    <property type="entry name" value="PLASTIDIC GLUCOSE TRANSPORTER 4"/>
    <property type="match status" value="1"/>
</dbReference>
<dbReference type="EMBL" id="MKKU01000862">
    <property type="protein sequence ID" value="RNF00797.1"/>
    <property type="molecule type" value="Genomic_DNA"/>
</dbReference>
<evidence type="ECO:0000259" key="8">
    <source>
        <dbReference type="PROSITE" id="PS50850"/>
    </source>
</evidence>
<feature type="region of interest" description="Disordered" evidence="6">
    <location>
        <begin position="550"/>
        <end position="574"/>
    </location>
</feature>
<gene>
    <name evidence="9" type="ORF">Tco025E_08944</name>
</gene>
<sequence>MTEQNPQAVDNVQMEKQQGDDGQLPAGAAVSPHENPAEHTEVEKVPGFLSLQNMKVFQICLIGGMLNGYTIGLVPIYAFLYLTSTDCSLYKSEDACITVLNAECQWDVKASQCGWRYFTCGKAYPTDPLNPAVAEAACKADSRCSWVYADKECNNLRGYTPTENGIFASAMILGAMLGSMYCGKFVVVAGHNMTFTVGGLIAVVSSVMYHVSVHCNEFWVLCVGRLLIGLTISTVYVAGVMYLDQNAIRKHYHKLGVSLGLFTTFGILLAAVMGLAVGRSIDYKKDANLGGRMHAICAVSTLLSTCMTVSGIFLPVSKVQFKEFIKIKAKILNADEYSLLQMSGRLALGLVIAGSAQLTGINAVMNYAPTIMSRFGVESLLGNFLVMLWNFLSSFAPILLSNWFTVRQMFLFGSFASSISCLLLCGVPVYPGVAASTVRNGVAITGIVIFVLSFEIGLAGCFGVLTQDIFPPSFRPKGASFVMLVQFLFNLIINLCFPIAVERVSGGPSANQDKGQAVAFIFFGCVGLLCSIIELFFLHRWEDIHPEGSRAKKANPEMQQTLESAPEPQNNVTA</sequence>
<comment type="subcellular location">
    <subcellularLocation>
        <location evidence="1">Membrane</location>
        <topology evidence="1">Multi-pass membrane protein</topology>
    </subcellularLocation>
</comment>
<dbReference type="Proteomes" id="UP000284403">
    <property type="component" value="Unassembled WGS sequence"/>
</dbReference>
<feature type="transmembrane region" description="Helical" evidence="7">
    <location>
        <begin position="409"/>
        <end position="430"/>
    </location>
</feature>
<evidence type="ECO:0000256" key="1">
    <source>
        <dbReference type="ARBA" id="ARBA00004141"/>
    </source>
</evidence>
<evidence type="ECO:0000256" key="6">
    <source>
        <dbReference type="SAM" id="MobiDB-lite"/>
    </source>
</evidence>
<dbReference type="PROSITE" id="PS50850">
    <property type="entry name" value="MFS"/>
    <property type="match status" value="1"/>
</dbReference>
<comment type="similarity">
    <text evidence="2">Belongs to the major facilitator superfamily. Sugar transporter (TC 2.A.1.1) family.</text>
</comment>
<feature type="domain" description="Major facilitator superfamily (MFS) profile" evidence="8">
    <location>
        <begin position="56"/>
        <end position="542"/>
    </location>
</feature>
<feature type="transmembrane region" description="Helical" evidence="7">
    <location>
        <begin position="293"/>
        <end position="316"/>
    </location>
</feature>
<dbReference type="InterPro" id="IPR050360">
    <property type="entry name" value="MFS_Sugar_Transporters"/>
</dbReference>
<evidence type="ECO:0000313" key="9">
    <source>
        <dbReference type="EMBL" id="RNF00797.1"/>
    </source>
</evidence>
<evidence type="ECO:0000256" key="4">
    <source>
        <dbReference type="ARBA" id="ARBA00022989"/>
    </source>
</evidence>
<keyword evidence="5 7" id="KW-0472">Membrane</keyword>
<evidence type="ECO:0000256" key="5">
    <source>
        <dbReference type="ARBA" id="ARBA00023136"/>
    </source>
</evidence>
<reference evidence="9 10" key="1">
    <citation type="journal article" date="2018" name="BMC Genomics">
        <title>Genomic comparison of Trypanosoma conorhini and Trypanosoma rangeli to Trypanosoma cruzi strains of high and low virulence.</title>
        <authorList>
            <person name="Bradwell K.R."/>
            <person name="Koparde V.N."/>
            <person name="Matveyev A.V."/>
            <person name="Serrano M.G."/>
            <person name="Alves J.M."/>
            <person name="Parikh H."/>
            <person name="Huang B."/>
            <person name="Lee V."/>
            <person name="Espinosa-Alvarez O."/>
            <person name="Ortiz P.A."/>
            <person name="Costa-Martins A.G."/>
            <person name="Teixeira M.M."/>
            <person name="Buck G.A."/>
        </authorList>
    </citation>
    <scope>NUCLEOTIDE SEQUENCE [LARGE SCALE GENOMIC DNA]</scope>
    <source>
        <strain evidence="9 10">025E</strain>
    </source>
</reference>
<dbReference type="InterPro" id="IPR005828">
    <property type="entry name" value="MFS_sugar_transport-like"/>
</dbReference>
<evidence type="ECO:0000313" key="10">
    <source>
        <dbReference type="Proteomes" id="UP000284403"/>
    </source>
</evidence>
<feature type="transmembrane region" description="Helical" evidence="7">
    <location>
        <begin position="380"/>
        <end position="400"/>
    </location>
</feature>
<feature type="transmembrane region" description="Helical" evidence="7">
    <location>
        <begin position="218"/>
        <end position="243"/>
    </location>
</feature>
<protein>
    <submittedName>
        <fullName evidence="9">Hexose transporter</fullName>
    </submittedName>
</protein>
<name>A0A3R7M7B9_9TRYP</name>
<evidence type="ECO:0000256" key="3">
    <source>
        <dbReference type="ARBA" id="ARBA00022692"/>
    </source>
</evidence>
<feature type="transmembrane region" description="Helical" evidence="7">
    <location>
        <begin position="59"/>
        <end position="82"/>
    </location>
</feature>
<dbReference type="Pfam" id="PF00083">
    <property type="entry name" value="Sugar_tr"/>
    <property type="match status" value="2"/>
</dbReference>
<dbReference type="Gene3D" id="1.20.1250.20">
    <property type="entry name" value="MFS general substrate transporter like domains"/>
    <property type="match status" value="2"/>
</dbReference>
<feature type="transmembrane region" description="Helical" evidence="7">
    <location>
        <begin position="442"/>
        <end position="466"/>
    </location>
</feature>
<feature type="transmembrane region" description="Helical" evidence="7">
    <location>
        <begin position="517"/>
        <end position="538"/>
    </location>
</feature>
<dbReference type="InterPro" id="IPR003663">
    <property type="entry name" value="Sugar/inositol_transpt"/>
</dbReference>
<dbReference type="RefSeq" id="XP_029224319.1">
    <property type="nucleotide sequence ID" value="XM_029375775.1"/>
</dbReference>
<dbReference type="InterPro" id="IPR036259">
    <property type="entry name" value="MFS_trans_sf"/>
</dbReference>
<feature type="compositionally biased region" description="Polar residues" evidence="6">
    <location>
        <begin position="557"/>
        <end position="574"/>
    </location>
</feature>
<dbReference type="GO" id="GO:0005351">
    <property type="term" value="F:carbohydrate:proton symporter activity"/>
    <property type="evidence" value="ECO:0007669"/>
    <property type="project" value="TreeGrafter"/>
</dbReference>
<dbReference type="AlphaFoldDB" id="A0A3R7M7B9"/>
<feature type="transmembrane region" description="Helical" evidence="7">
    <location>
        <begin position="255"/>
        <end position="281"/>
    </location>
</feature>
<dbReference type="GO" id="GO:0016020">
    <property type="term" value="C:membrane"/>
    <property type="evidence" value="ECO:0007669"/>
    <property type="project" value="UniProtKB-SubCell"/>
</dbReference>
<organism evidence="9 10">
    <name type="scientific">Trypanosoma conorhini</name>
    <dbReference type="NCBI Taxonomy" id="83891"/>
    <lineage>
        <taxon>Eukaryota</taxon>
        <taxon>Discoba</taxon>
        <taxon>Euglenozoa</taxon>
        <taxon>Kinetoplastea</taxon>
        <taxon>Metakinetoplastina</taxon>
        <taxon>Trypanosomatida</taxon>
        <taxon>Trypanosomatidae</taxon>
        <taxon>Trypanosoma</taxon>
    </lineage>
</organism>
<proteinExistence type="inferred from homology"/>
<evidence type="ECO:0000256" key="2">
    <source>
        <dbReference type="ARBA" id="ARBA00010992"/>
    </source>
</evidence>
<feature type="transmembrane region" description="Helical" evidence="7">
    <location>
        <begin position="166"/>
        <end position="187"/>
    </location>
</feature>
<evidence type="ECO:0000256" key="7">
    <source>
        <dbReference type="SAM" id="Phobius"/>
    </source>
</evidence>
<dbReference type="GeneID" id="40322555"/>
<keyword evidence="3 7" id="KW-0812">Transmembrane</keyword>
<dbReference type="PRINTS" id="PR00171">
    <property type="entry name" value="SUGRTRNSPORT"/>
</dbReference>
<dbReference type="InterPro" id="IPR020846">
    <property type="entry name" value="MFS_dom"/>
</dbReference>
<feature type="region of interest" description="Disordered" evidence="6">
    <location>
        <begin position="1"/>
        <end position="41"/>
    </location>
</feature>
<accession>A0A3R7M7B9</accession>